<dbReference type="OrthoDB" id="9787997at2"/>
<reference evidence="2 3" key="1">
    <citation type="submission" date="2018-08" db="EMBL/GenBank/DDBJ databases">
        <title>Bacillus chawlae sp. nov., Bacillus glennii sp. nov., and Bacillus saganii sp. nov. Isolated from the Vehicle Assembly Building at Kennedy Space Center where the Viking Spacecraft were Assembled.</title>
        <authorList>
            <person name="Seuylemezian A."/>
            <person name="Vaishampayan P."/>
        </authorList>
    </citation>
    <scope>NUCLEOTIDE SEQUENCE [LARGE SCALE GENOMIC DNA]</scope>
    <source>
        <strain evidence="2 3">V47-23a</strain>
    </source>
</reference>
<protein>
    <submittedName>
        <fullName evidence="2">Chemotaxis protein CheW</fullName>
    </submittedName>
</protein>
<dbReference type="SUPFAM" id="SSF50341">
    <property type="entry name" value="CheW-like"/>
    <property type="match status" value="1"/>
</dbReference>
<dbReference type="InterPro" id="IPR036061">
    <property type="entry name" value="CheW-like_dom_sf"/>
</dbReference>
<feature type="domain" description="CheW-like" evidence="1">
    <location>
        <begin position="2"/>
        <end position="141"/>
    </location>
</feature>
<keyword evidence="3" id="KW-1185">Reference proteome</keyword>
<dbReference type="PANTHER" id="PTHR22617">
    <property type="entry name" value="CHEMOTAXIS SENSOR HISTIDINE KINASE-RELATED"/>
    <property type="match status" value="1"/>
</dbReference>
<evidence type="ECO:0000313" key="3">
    <source>
        <dbReference type="Proteomes" id="UP000264541"/>
    </source>
</evidence>
<comment type="caution">
    <text evidence="2">The sequence shown here is derived from an EMBL/GenBank/DDBJ whole genome shotgun (WGS) entry which is preliminary data.</text>
</comment>
<gene>
    <name evidence="2" type="ORF">D0469_04910</name>
</gene>
<sequence length="160" mass="18104">MENTYVLFSVMNGSYGIDINNIVSIEKVTDTTHIPQMPNYMLGIVNIREQIIPVIDCSKILYNYSIQSDENTRYILIEVNGTVIALMVERTNQILDLNEDDIRPLHSIGTGNIPFLHGVAMHDDVITSIINIEEFFSSLKDVELIRSKVSQLHDKLAVPN</sequence>
<dbReference type="InterPro" id="IPR002545">
    <property type="entry name" value="CheW-lke_dom"/>
</dbReference>
<dbReference type="Pfam" id="PF01584">
    <property type="entry name" value="CheW"/>
    <property type="match status" value="1"/>
</dbReference>
<dbReference type="Gene3D" id="2.40.50.180">
    <property type="entry name" value="CheA-289, Domain 4"/>
    <property type="match status" value="1"/>
</dbReference>
<dbReference type="PANTHER" id="PTHR22617:SF23">
    <property type="entry name" value="CHEMOTAXIS PROTEIN CHEW"/>
    <property type="match status" value="1"/>
</dbReference>
<dbReference type="Proteomes" id="UP000264541">
    <property type="component" value="Unassembled WGS sequence"/>
</dbReference>
<dbReference type="EMBL" id="QVTE01000011">
    <property type="protein sequence ID" value="RFU70791.1"/>
    <property type="molecule type" value="Genomic_DNA"/>
</dbReference>
<dbReference type="GO" id="GO:0006935">
    <property type="term" value="P:chemotaxis"/>
    <property type="evidence" value="ECO:0007669"/>
    <property type="project" value="InterPro"/>
</dbReference>
<dbReference type="GO" id="GO:0007165">
    <property type="term" value="P:signal transduction"/>
    <property type="evidence" value="ECO:0007669"/>
    <property type="project" value="InterPro"/>
</dbReference>
<evidence type="ECO:0000313" key="2">
    <source>
        <dbReference type="EMBL" id="RFU70791.1"/>
    </source>
</evidence>
<dbReference type="RefSeq" id="WP_117325529.1">
    <property type="nucleotide sequence ID" value="NZ_QVTE01000011.1"/>
</dbReference>
<organism evidence="2 3">
    <name type="scientific">Peribacillus saganii</name>
    <dbReference type="NCBI Taxonomy" id="2303992"/>
    <lineage>
        <taxon>Bacteria</taxon>
        <taxon>Bacillati</taxon>
        <taxon>Bacillota</taxon>
        <taxon>Bacilli</taxon>
        <taxon>Bacillales</taxon>
        <taxon>Bacillaceae</taxon>
        <taxon>Peribacillus</taxon>
    </lineage>
</organism>
<evidence type="ECO:0000259" key="1">
    <source>
        <dbReference type="PROSITE" id="PS50851"/>
    </source>
</evidence>
<dbReference type="Gene3D" id="2.30.30.40">
    <property type="entry name" value="SH3 Domains"/>
    <property type="match status" value="1"/>
</dbReference>
<dbReference type="SMART" id="SM00260">
    <property type="entry name" value="CheW"/>
    <property type="match status" value="1"/>
</dbReference>
<accession>A0A372LRH5</accession>
<dbReference type="PROSITE" id="PS50851">
    <property type="entry name" value="CHEW"/>
    <property type="match status" value="1"/>
</dbReference>
<dbReference type="AlphaFoldDB" id="A0A372LRH5"/>
<dbReference type="InterPro" id="IPR039315">
    <property type="entry name" value="CheW"/>
</dbReference>
<dbReference type="GO" id="GO:0005829">
    <property type="term" value="C:cytosol"/>
    <property type="evidence" value="ECO:0007669"/>
    <property type="project" value="TreeGrafter"/>
</dbReference>
<name>A0A372LRH5_9BACI</name>
<proteinExistence type="predicted"/>